<dbReference type="OrthoDB" id="964913at2"/>
<dbReference type="Gene3D" id="2.60.120.380">
    <property type="match status" value="1"/>
</dbReference>
<evidence type="ECO:0000313" key="2">
    <source>
        <dbReference type="EMBL" id="PTN02328.1"/>
    </source>
</evidence>
<feature type="signal peptide" evidence="1">
    <location>
        <begin position="1"/>
        <end position="19"/>
    </location>
</feature>
<protein>
    <recommendedName>
        <fullName evidence="4">SH3 domain-containing protein</fullName>
    </recommendedName>
</protein>
<reference evidence="2 3" key="1">
    <citation type="submission" date="2018-04" db="EMBL/GenBank/DDBJ databases">
        <title>Genomic Encyclopedia of Archaeal and Bacterial Type Strains, Phase II (KMG-II): from individual species to whole genera.</title>
        <authorList>
            <person name="Goeker M."/>
        </authorList>
    </citation>
    <scope>NUCLEOTIDE SEQUENCE [LARGE SCALE GENOMIC DNA]</scope>
    <source>
        <strain evidence="2 3">DSM 18064</strain>
    </source>
</reference>
<sequence length="311" mass="32647">MKGSLLRTLLCLAPLVAQGGEIATVPLSFTQGQTTAAVTGRIVGYEIIDYTLEVSAGQVIQATLSATNDSAYFNILPPGEDSVALFVGSSQGNSFIGALPESGAYRLRVYLMRSAARRGEGSDFELDVSLFGPDFADGLSGGPDYYKVRLNSSGGRLNLRGAPTLRAEALSWFQSGDILQNKGCIFAEGRRWCNVAQGMHDGWVAGEFLAEASGPDALVPGTGYHATGSLRCSVAGQDAECPFGAMRRGDGSGTINVTLPGGAERVIRFENHMPTGYDGGASMQISHAVDFFTVVIGDAWIEIAEAVMTGG</sequence>
<gene>
    <name evidence="2" type="ORF">C8N32_10794</name>
</gene>
<comment type="caution">
    <text evidence="2">The sequence shown here is derived from an EMBL/GenBank/DDBJ whole genome shotgun (WGS) entry which is preliminary data.</text>
</comment>
<feature type="chain" id="PRO_5015512650" description="SH3 domain-containing protein" evidence="1">
    <location>
        <begin position="20"/>
        <end position="311"/>
    </location>
</feature>
<proteinExistence type="predicted"/>
<name>A0A2T5BSL7_9RHOB</name>
<dbReference type="RefSeq" id="WP_107892051.1">
    <property type="nucleotide sequence ID" value="NZ_NHSI01000036.1"/>
</dbReference>
<accession>A0A2T5BSL7</accession>
<dbReference type="EMBL" id="QAAA01000007">
    <property type="protein sequence ID" value="PTN02328.1"/>
    <property type="molecule type" value="Genomic_DNA"/>
</dbReference>
<evidence type="ECO:0000256" key="1">
    <source>
        <dbReference type="SAM" id="SignalP"/>
    </source>
</evidence>
<dbReference type="Proteomes" id="UP000243859">
    <property type="component" value="Unassembled WGS sequence"/>
</dbReference>
<organism evidence="2 3">
    <name type="scientific">Rhodovulum imhoffii</name>
    <dbReference type="NCBI Taxonomy" id="365340"/>
    <lineage>
        <taxon>Bacteria</taxon>
        <taxon>Pseudomonadati</taxon>
        <taxon>Pseudomonadota</taxon>
        <taxon>Alphaproteobacteria</taxon>
        <taxon>Rhodobacterales</taxon>
        <taxon>Paracoccaceae</taxon>
        <taxon>Rhodovulum</taxon>
    </lineage>
</organism>
<evidence type="ECO:0000313" key="3">
    <source>
        <dbReference type="Proteomes" id="UP000243859"/>
    </source>
</evidence>
<evidence type="ECO:0008006" key="4">
    <source>
        <dbReference type="Google" id="ProtNLM"/>
    </source>
</evidence>
<keyword evidence="1" id="KW-0732">Signal</keyword>
<keyword evidence="3" id="KW-1185">Reference proteome</keyword>
<dbReference type="AlphaFoldDB" id="A0A2T5BSL7"/>